<dbReference type="Proteomes" id="UP001062846">
    <property type="component" value="Chromosome 3"/>
</dbReference>
<evidence type="ECO:0000313" key="2">
    <source>
        <dbReference type="Proteomes" id="UP001062846"/>
    </source>
</evidence>
<comment type="caution">
    <text evidence="1">The sequence shown here is derived from an EMBL/GenBank/DDBJ whole genome shotgun (WGS) entry which is preliminary data.</text>
</comment>
<organism evidence="1 2">
    <name type="scientific">Rhododendron molle</name>
    <name type="common">Chinese azalea</name>
    <name type="synonym">Azalea mollis</name>
    <dbReference type="NCBI Taxonomy" id="49168"/>
    <lineage>
        <taxon>Eukaryota</taxon>
        <taxon>Viridiplantae</taxon>
        <taxon>Streptophyta</taxon>
        <taxon>Embryophyta</taxon>
        <taxon>Tracheophyta</taxon>
        <taxon>Spermatophyta</taxon>
        <taxon>Magnoliopsida</taxon>
        <taxon>eudicotyledons</taxon>
        <taxon>Gunneridae</taxon>
        <taxon>Pentapetalae</taxon>
        <taxon>asterids</taxon>
        <taxon>Ericales</taxon>
        <taxon>Ericaceae</taxon>
        <taxon>Ericoideae</taxon>
        <taxon>Rhodoreae</taxon>
        <taxon>Rhododendron</taxon>
    </lineage>
</organism>
<accession>A0ACC0P9M2</accession>
<keyword evidence="2" id="KW-1185">Reference proteome</keyword>
<proteinExistence type="predicted"/>
<sequence length="281" mass="31132">MWVLLLALAARMMVMYGTSSPSRYLLLEGPGEPCQHNSQVYPNINFTYRIVLNAANFIGFFKLGNYLKFPLRAALAVVAVASITSVLVSYWVVWRPLLMRPSSPAACRSSPFNVALVCLAGERVSRFSGFRSRAEMVAADGGGLCLFCAFGQRFLRGCGCFGLQSEYNLLTVIFEKAVASITGVSFYNRALTHQVNPVSIICRLLSALLYPNINFSYRIVFNAVYFIAFFKLVNYLKFPLRAALAVVVVASIVSVSVSYWVVWYHINTGRINLVKALAIGL</sequence>
<reference evidence="1" key="1">
    <citation type="submission" date="2022-02" db="EMBL/GenBank/DDBJ databases">
        <title>Plant Genome Project.</title>
        <authorList>
            <person name="Zhang R.-G."/>
        </authorList>
    </citation>
    <scope>NUCLEOTIDE SEQUENCE</scope>
    <source>
        <strain evidence="1">AT1</strain>
    </source>
</reference>
<name>A0ACC0P9M2_RHOML</name>
<evidence type="ECO:0000313" key="1">
    <source>
        <dbReference type="EMBL" id="KAI8562210.1"/>
    </source>
</evidence>
<gene>
    <name evidence="1" type="ORF">RHMOL_Rhmol03G0017000</name>
</gene>
<dbReference type="EMBL" id="CM046390">
    <property type="protein sequence ID" value="KAI8562210.1"/>
    <property type="molecule type" value="Genomic_DNA"/>
</dbReference>
<protein>
    <submittedName>
        <fullName evidence="1">Uncharacterized protein</fullName>
    </submittedName>
</protein>